<keyword evidence="4" id="KW-0067">ATP-binding</keyword>
<evidence type="ECO:0000313" key="9">
    <source>
        <dbReference type="Proteomes" id="UP000813444"/>
    </source>
</evidence>
<evidence type="ECO:0000256" key="6">
    <source>
        <dbReference type="SAM" id="MobiDB-lite"/>
    </source>
</evidence>
<accession>A0A8K0SM63</accession>
<feature type="region of interest" description="Disordered" evidence="6">
    <location>
        <begin position="848"/>
        <end position="898"/>
    </location>
</feature>
<dbReference type="OrthoDB" id="2160351at2759"/>
<evidence type="ECO:0000256" key="1">
    <source>
        <dbReference type="ARBA" id="ARBA00007572"/>
    </source>
</evidence>
<dbReference type="Pfam" id="PF01068">
    <property type="entry name" value="DNA_ligase_A_M"/>
    <property type="match status" value="1"/>
</dbReference>
<dbReference type="GO" id="GO:0006297">
    <property type="term" value="P:nucleotide-excision repair, DNA gap filling"/>
    <property type="evidence" value="ECO:0007669"/>
    <property type="project" value="TreeGrafter"/>
</dbReference>
<feature type="compositionally biased region" description="Polar residues" evidence="6">
    <location>
        <begin position="861"/>
        <end position="884"/>
    </location>
</feature>
<dbReference type="GO" id="GO:0006303">
    <property type="term" value="P:double-strand break repair via nonhomologous end joining"/>
    <property type="evidence" value="ECO:0007669"/>
    <property type="project" value="TreeGrafter"/>
</dbReference>
<dbReference type="AlphaFoldDB" id="A0A8K0SM63"/>
<keyword evidence="5" id="KW-0539">Nucleus</keyword>
<evidence type="ECO:0000256" key="4">
    <source>
        <dbReference type="ARBA" id="ARBA00022840"/>
    </source>
</evidence>
<dbReference type="GO" id="GO:0003910">
    <property type="term" value="F:DNA ligase (ATP) activity"/>
    <property type="evidence" value="ECO:0007669"/>
    <property type="project" value="InterPro"/>
</dbReference>
<dbReference type="GO" id="GO:0003677">
    <property type="term" value="F:DNA binding"/>
    <property type="evidence" value="ECO:0007669"/>
    <property type="project" value="InterPro"/>
</dbReference>
<feature type="domain" description="ATP-dependent DNA ligase family profile" evidence="7">
    <location>
        <begin position="386"/>
        <end position="526"/>
    </location>
</feature>
<evidence type="ECO:0000256" key="2">
    <source>
        <dbReference type="ARBA" id="ARBA00022598"/>
    </source>
</evidence>
<dbReference type="PANTHER" id="PTHR45997">
    <property type="entry name" value="DNA LIGASE 4"/>
    <property type="match status" value="1"/>
</dbReference>
<reference evidence="8" key="1">
    <citation type="journal article" date="2021" name="Nat. Commun.">
        <title>Genetic determinants of endophytism in the Arabidopsis root mycobiome.</title>
        <authorList>
            <person name="Mesny F."/>
            <person name="Miyauchi S."/>
            <person name="Thiergart T."/>
            <person name="Pickel B."/>
            <person name="Atanasova L."/>
            <person name="Karlsson M."/>
            <person name="Huettel B."/>
            <person name="Barry K.W."/>
            <person name="Haridas S."/>
            <person name="Chen C."/>
            <person name="Bauer D."/>
            <person name="Andreopoulos W."/>
            <person name="Pangilinan J."/>
            <person name="LaButti K."/>
            <person name="Riley R."/>
            <person name="Lipzen A."/>
            <person name="Clum A."/>
            <person name="Drula E."/>
            <person name="Henrissat B."/>
            <person name="Kohler A."/>
            <person name="Grigoriev I.V."/>
            <person name="Martin F.M."/>
            <person name="Hacquard S."/>
        </authorList>
    </citation>
    <scope>NUCLEOTIDE SEQUENCE</scope>
    <source>
        <strain evidence="8">MPI-CAGE-CH-0235</strain>
    </source>
</reference>
<evidence type="ECO:0000256" key="5">
    <source>
        <dbReference type="ARBA" id="ARBA00023242"/>
    </source>
</evidence>
<evidence type="ECO:0000313" key="8">
    <source>
        <dbReference type="EMBL" id="KAH7318466.1"/>
    </source>
</evidence>
<dbReference type="InterPro" id="IPR012340">
    <property type="entry name" value="NA-bd_OB-fold"/>
</dbReference>
<dbReference type="InterPro" id="IPR029710">
    <property type="entry name" value="LIG4"/>
</dbReference>
<name>A0A8K0SM63_9HYPO</name>
<dbReference type="SUPFAM" id="SSF56091">
    <property type="entry name" value="DNA ligase/mRNA capping enzyme, catalytic domain"/>
    <property type="match status" value="1"/>
</dbReference>
<dbReference type="GO" id="GO:0032807">
    <property type="term" value="C:DNA ligase IV complex"/>
    <property type="evidence" value="ECO:0007669"/>
    <property type="project" value="TreeGrafter"/>
</dbReference>
<comment type="caution">
    <text evidence="8">The sequence shown here is derived from an EMBL/GenBank/DDBJ whole genome shotgun (WGS) entry which is preliminary data.</text>
</comment>
<keyword evidence="3" id="KW-0547">Nucleotide-binding</keyword>
<feature type="region of interest" description="Disordered" evidence="6">
    <location>
        <begin position="716"/>
        <end position="825"/>
    </location>
</feature>
<dbReference type="GO" id="GO:0005524">
    <property type="term" value="F:ATP binding"/>
    <property type="evidence" value="ECO:0007669"/>
    <property type="project" value="UniProtKB-KW"/>
</dbReference>
<gene>
    <name evidence="8" type="ORF">B0I35DRAFT_243254</name>
</gene>
<dbReference type="InterPro" id="IPR036599">
    <property type="entry name" value="DNA_ligase_N_sf"/>
</dbReference>
<dbReference type="Gene3D" id="2.40.50.140">
    <property type="entry name" value="Nucleic acid-binding proteins"/>
    <property type="match status" value="1"/>
</dbReference>
<feature type="compositionally biased region" description="Polar residues" evidence="6">
    <location>
        <begin position="725"/>
        <end position="744"/>
    </location>
</feature>
<sequence length="1044" mass="116298">MPLPFSFVCELLEESLRHSGGDKEKKSQVVSNWFARYRISIDAHDTNIAALLSTLLPETRTDRVYCIQAASLEKVVGRALMLGSSRIAELAIYKSPGLDFDLADCVERILTATPNPSSTAMAQVTVEEIDNVLHSLAAQIRWSSPSIRASQTTLTSGNRRQLEGLYRVLTPKEAKWFTRLVLKDYRPVVFDPQLIYRLCDPLLPSVMNIQQDFTAAIQLVQAVRERLLSHAGRTAVSRQDILRTIKPKIGIKVGRQHWFKARSIKHCLDMGSGRMSVESKLDGEYCQIHVDPSKGAGAIQIFSKSGKDSTEDRHAVISSISESLRLGQPDCQIHEACILEGELVVYSDLEKKILPFYKIRKYVSRRGRFLGTEQDSQPRHYEKLMIVYFDILLLDDRSLLDVCHSDRFKLLEQVVRRTPGRSDVVQRQVINFDQRLAASDLRKLFAKTIINKNEGLVLKPDGPYFNSGDPRQSRGGYCIKLKKEYIGNFGDVGDFAVVGAGYDPAKARTYRIPNLKWTHFFIGCLTNKEECRRWGATPKVTVVSIVELSETQMKAFLSFCNPLPVSQEDNKAIILTMTPGIRMNVSLATTFAKPPVFDMRCFGFDKEGNTGFWSLRFPSVTKIHLDRDFLDTVSFEELQSMAVAETTAPEVEDSQEDLAWIARLEGADPRATAVDAASQLTASTIPTPSPSKSSQTWNHSAQCAWGVDRARASTKEPFNPESLESRQLPSDPSKIPITNPTSLPLESAEATAHKHRHETHVASGTSLNRKRVVSPQNGAATVAQSMCAQQDPKKRRKLDAIDGNASQRPTRSLPSGSQQNPTDGRIVIDLTTPDVSFNAALKADPIQKENAAPCDEKETVAMNSASTGQADTEPSQVLPTSTSSKDIHSVPPAPELKPGTQKLCAYAGTKCQLGRFKTIAPSGLLTNFGEITSLLADHGVAEVFTSLDKWMESSTKQPSSPTRTASGCQTVLLIDSVNYKLESRKFLRETEQQRFQTQDSQRAWIDVYDWRILNDLAVLEDTNITAKYFGGFTDPWRRWYCGLI</sequence>
<dbReference type="EMBL" id="JAGPNK010000007">
    <property type="protein sequence ID" value="KAH7318466.1"/>
    <property type="molecule type" value="Genomic_DNA"/>
</dbReference>
<protein>
    <recommendedName>
        <fullName evidence="7">ATP-dependent DNA ligase family profile domain-containing protein</fullName>
    </recommendedName>
</protein>
<comment type="similarity">
    <text evidence="1">Belongs to the ATP-dependent DNA ligase family.</text>
</comment>
<feature type="compositionally biased region" description="Polar residues" evidence="6">
    <location>
        <begin position="774"/>
        <end position="788"/>
    </location>
</feature>
<proteinExistence type="inferred from homology"/>
<dbReference type="Pfam" id="PF04675">
    <property type="entry name" value="DNA_ligase_A_N"/>
    <property type="match status" value="1"/>
</dbReference>
<dbReference type="Gene3D" id="3.30.470.30">
    <property type="entry name" value="DNA ligase/mRNA capping enzyme"/>
    <property type="match status" value="1"/>
</dbReference>
<dbReference type="InterPro" id="IPR012308">
    <property type="entry name" value="DNA_ligase_ATP-dep_N"/>
</dbReference>
<dbReference type="PROSITE" id="PS50160">
    <property type="entry name" value="DNA_LIGASE_A3"/>
    <property type="match status" value="1"/>
</dbReference>
<dbReference type="GO" id="GO:0006310">
    <property type="term" value="P:DNA recombination"/>
    <property type="evidence" value="ECO:0007669"/>
    <property type="project" value="InterPro"/>
</dbReference>
<organism evidence="8 9">
    <name type="scientific">Stachybotrys elegans</name>
    <dbReference type="NCBI Taxonomy" id="80388"/>
    <lineage>
        <taxon>Eukaryota</taxon>
        <taxon>Fungi</taxon>
        <taxon>Dikarya</taxon>
        <taxon>Ascomycota</taxon>
        <taxon>Pezizomycotina</taxon>
        <taxon>Sordariomycetes</taxon>
        <taxon>Hypocreomycetidae</taxon>
        <taxon>Hypocreales</taxon>
        <taxon>Stachybotryaceae</taxon>
        <taxon>Stachybotrys</taxon>
    </lineage>
</organism>
<feature type="compositionally biased region" description="Polar residues" evidence="6">
    <location>
        <begin position="804"/>
        <end position="822"/>
    </location>
</feature>
<keyword evidence="9" id="KW-1185">Reference proteome</keyword>
<evidence type="ECO:0000256" key="3">
    <source>
        <dbReference type="ARBA" id="ARBA00022741"/>
    </source>
</evidence>
<dbReference type="PANTHER" id="PTHR45997:SF2">
    <property type="entry name" value="ATP DEPENDENT DNA LIGASE DOMAIN PROTEIN (AFU_ORTHOLOGUE AFUA_5G02430)"/>
    <property type="match status" value="1"/>
</dbReference>
<dbReference type="InterPro" id="IPR012310">
    <property type="entry name" value="DNA_ligase_ATP-dep_cent"/>
</dbReference>
<keyword evidence="2" id="KW-0436">Ligase</keyword>
<dbReference type="Gene3D" id="1.10.3260.10">
    <property type="entry name" value="DNA ligase, ATP-dependent, N-terminal domain"/>
    <property type="match status" value="1"/>
</dbReference>
<dbReference type="Proteomes" id="UP000813444">
    <property type="component" value="Unassembled WGS sequence"/>
</dbReference>
<evidence type="ECO:0000259" key="7">
    <source>
        <dbReference type="PROSITE" id="PS50160"/>
    </source>
</evidence>